<evidence type="ECO:0000256" key="2">
    <source>
        <dbReference type="SAM" id="MobiDB-lite"/>
    </source>
</evidence>
<comment type="similarity">
    <text evidence="1">Belongs to the p23/wos2 family.</text>
</comment>
<keyword evidence="4" id="KW-1185">Reference proteome</keyword>
<evidence type="ECO:0000256" key="1">
    <source>
        <dbReference type="RuleBase" id="RU369032"/>
    </source>
</evidence>
<proteinExistence type="inferred from homology"/>
<feature type="compositionally biased region" description="Gly residues" evidence="2">
    <location>
        <begin position="124"/>
        <end position="135"/>
    </location>
</feature>
<keyword evidence="1" id="KW-0143">Chaperone</keyword>
<dbReference type="InterPro" id="IPR045250">
    <property type="entry name" value="p23-like"/>
</dbReference>
<comment type="subcellular location">
    <subcellularLocation>
        <location evidence="1">Cytoplasm</location>
    </subcellularLocation>
    <subcellularLocation>
        <location evidence="1">Nucleus</location>
    </subcellularLocation>
</comment>
<dbReference type="Proteomes" id="UP000325577">
    <property type="component" value="Linkage Group LG0"/>
</dbReference>
<dbReference type="GO" id="GO:0005829">
    <property type="term" value="C:cytosol"/>
    <property type="evidence" value="ECO:0007669"/>
    <property type="project" value="TreeGrafter"/>
</dbReference>
<dbReference type="AlphaFoldDB" id="A0A5J5C5M4"/>
<dbReference type="GO" id="GO:0051879">
    <property type="term" value="F:Hsp90 protein binding"/>
    <property type="evidence" value="ECO:0007669"/>
    <property type="project" value="UniProtKB-UniRule"/>
</dbReference>
<evidence type="ECO:0000313" key="4">
    <source>
        <dbReference type="Proteomes" id="UP000325577"/>
    </source>
</evidence>
<dbReference type="Gene3D" id="2.60.40.790">
    <property type="match status" value="1"/>
</dbReference>
<dbReference type="EMBL" id="CM018031">
    <property type="protein sequence ID" value="KAA8549167.1"/>
    <property type="molecule type" value="Genomic_DNA"/>
</dbReference>
<dbReference type="PANTHER" id="PTHR22932">
    <property type="entry name" value="TELOMERASE-BINDING PROTEIN P23 HSP90 CO-CHAPERONE"/>
    <property type="match status" value="1"/>
</dbReference>
<keyword evidence="1" id="KW-0963">Cytoplasm</keyword>
<keyword evidence="1" id="KW-0539">Nucleus</keyword>
<gene>
    <name evidence="3" type="ORF">F0562_000851</name>
</gene>
<accession>A0A5J5C5M4</accession>
<feature type="compositionally biased region" description="Acidic residues" evidence="2">
    <location>
        <begin position="101"/>
        <end position="117"/>
    </location>
</feature>
<protein>
    <recommendedName>
        <fullName evidence="1">Co-chaperone protein p23</fullName>
    </recommendedName>
</protein>
<organism evidence="3 4">
    <name type="scientific">Nyssa sinensis</name>
    <dbReference type="NCBI Taxonomy" id="561372"/>
    <lineage>
        <taxon>Eukaryota</taxon>
        <taxon>Viridiplantae</taxon>
        <taxon>Streptophyta</taxon>
        <taxon>Embryophyta</taxon>
        <taxon>Tracheophyta</taxon>
        <taxon>Spermatophyta</taxon>
        <taxon>Magnoliopsida</taxon>
        <taxon>eudicotyledons</taxon>
        <taxon>Gunneridae</taxon>
        <taxon>Pentapetalae</taxon>
        <taxon>asterids</taxon>
        <taxon>Cornales</taxon>
        <taxon>Nyssaceae</taxon>
        <taxon>Nyssa</taxon>
    </lineage>
</organism>
<reference evidence="3 4" key="1">
    <citation type="submission" date="2019-09" db="EMBL/GenBank/DDBJ databases">
        <title>A chromosome-level genome assembly of the Chinese tupelo Nyssa sinensis.</title>
        <authorList>
            <person name="Yang X."/>
            <person name="Kang M."/>
            <person name="Yang Y."/>
            <person name="Xiong H."/>
            <person name="Wang M."/>
            <person name="Zhang Z."/>
            <person name="Wang Z."/>
            <person name="Wu H."/>
            <person name="Ma T."/>
            <person name="Liu J."/>
            <person name="Xi Z."/>
        </authorList>
    </citation>
    <scope>NUCLEOTIDE SEQUENCE [LARGE SCALE GENOMIC DNA]</scope>
    <source>
        <strain evidence="3">J267</strain>
        <tissue evidence="3">Leaf</tissue>
    </source>
</reference>
<comment type="subunit">
    <text evidence="1">Interacts with HSP90 in an ATP-dependent manner.</text>
</comment>
<dbReference type="GO" id="GO:0005634">
    <property type="term" value="C:nucleus"/>
    <property type="evidence" value="ECO:0007669"/>
    <property type="project" value="UniProtKB-SubCell"/>
</dbReference>
<comment type="function">
    <text evidence="1">Acts as a co-chaperone for HSP90.</text>
</comment>
<dbReference type="InterPro" id="IPR008978">
    <property type="entry name" value="HSP20-like_chaperone"/>
</dbReference>
<dbReference type="PANTHER" id="PTHR22932:SF22">
    <property type="entry name" value="CO-CHAPERONE PROTEIN P23"/>
    <property type="match status" value="1"/>
</dbReference>
<dbReference type="GO" id="GO:0051131">
    <property type="term" value="P:chaperone-mediated protein complex assembly"/>
    <property type="evidence" value="ECO:0007669"/>
    <property type="project" value="TreeGrafter"/>
</dbReference>
<feature type="region of interest" description="Disordered" evidence="2">
    <location>
        <begin position="93"/>
        <end position="145"/>
    </location>
</feature>
<dbReference type="GO" id="GO:0051087">
    <property type="term" value="F:protein-folding chaperone binding"/>
    <property type="evidence" value="ECO:0007669"/>
    <property type="project" value="TreeGrafter"/>
</dbReference>
<sequence>MRSIFCVLEKAEKKWWNKLLRGDEKTPHYVKVDWDKWVDEDDDTGAGPADLDLGGMDFSKFGDMGGMGGMGDLGGMGGMGGLGGMGGMGGLGGLGGMGDDGMGDDLDDTDDEDLELQDTEKVGGDGTGKMEGGAPEGKAEAAPSK</sequence>
<dbReference type="GO" id="GO:0006457">
    <property type="term" value="P:protein folding"/>
    <property type="evidence" value="ECO:0007669"/>
    <property type="project" value="TreeGrafter"/>
</dbReference>
<name>A0A5J5C5M4_9ASTE</name>
<evidence type="ECO:0000313" key="3">
    <source>
        <dbReference type="EMBL" id="KAA8549167.1"/>
    </source>
</evidence>
<dbReference type="SUPFAM" id="SSF49764">
    <property type="entry name" value="HSP20-like chaperones"/>
    <property type="match status" value="1"/>
</dbReference>